<comment type="caution">
    <text evidence="2">The sequence shown here is derived from an EMBL/GenBank/DDBJ whole genome shotgun (WGS) entry which is preliminary data.</text>
</comment>
<keyword evidence="3" id="KW-1185">Reference proteome</keyword>
<dbReference type="EMBL" id="BLXT01004423">
    <property type="protein sequence ID" value="GFO12439.1"/>
    <property type="molecule type" value="Genomic_DNA"/>
</dbReference>
<sequence length="176" mass="20571">MKVELCWIPAHCGIQGNEKADGEAKLGLYREHTIQTRIGKTEIKSIINKKMKEEWQNMWDGKTKGTFFREIVPKIGPSKLKFTRRLEQLNRLRLGTTRYKHADRECGYCRKKVTTEHILFQCHGLVMPRNYHRNMCRQYQVSFNTKEILSPEAPKAITSAVVRLLRGAKTPIWIND</sequence>
<gene>
    <name evidence="2" type="ORF">PoB_003894400</name>
</gene>
<reference evidence="2 3" key="1">
    <citation type="journal article" date="2021" name="Elife">
        <title>Chloroplast acquisition without the gene transfer in kleptoplastic sea slugs, Plakobranchus ocellatus.</title>
        <authorList>
            <person name="Maeda T."/>
            <person name="Takahashi S."/>
            <person name="Yoshida T."/>
            <person name="Shimamura S."/>
            <person name="Takaki Y."/>
            <person name="Nagai Y."/>
            <person name="Toyoda A."/>
            <person name="Suzuki Y."/>
            <person name="Arimoto A."/>
            <person name="Ishii H."/>
            <person name="Satoh N."/>
            <person name="Nishiyama T."/>
            <person name="Hasebe M."/>
            <person name="Maruyama T."/>
            <person name="Minagawa J."/>
            <person name="Obokata J."/>
            <person name="Shigenobu S."/>
        </authorList>
    </citation>
    <scope>NUCLEOTIDE SEQUENCE [LARGE SCALE GENOMIC DNA]</scope>
</reference>
<dbReference type="GO" id="GO:0004523">
    <property type="term" value="F:RNA-DNA hybrid ribonuclease activity"/>
    <property type="evidence" value="ECO:0007669"/>
    <property type="project" value="InterPro"/>
</dbReference>
<evidence type="ECO:0000259" key="1">
    <source>
        <dbReference type="PROSITE" id="PS50879"/>
    </source>
</evidence>
<dbReference type="AlphaFoldDB" id="A0AAV4AXC0"/>
<dbReference type="InterPro" id="IPR012337">
    <property type="entry name" value="RNaseH-like_sf"/>
</dbReference>
<dbReference type="Gene3D" id="3.30.420.10">
    <property type="entry name" value="Ribonuclease H-like superfamily/Ribonuclease H"/>
    <property type="match status" value="1"/>
</dbReference>
<dbReference type="InterPro" id="IPR002156">
    <property type="entry name" value="RNaseH_domain"/>
</dbReference>
<accession>A0AAV4AXC0</accession>
<dbReference type="InterPro" id="IPR036397">
    <property type="entry name" value="RNaseH_sf"/>
</dbReference>
<proteinExistence type="predicted"/>
<name>A0AAV4AXC0_9GAST</name>
<evidence type="ECO:0000313" key="2">
    <source>
        <dbReference type="EMBL" id="GFO12439.1"/>
    </source>
</evidence>
<dbReference type="SUPFAM" id="SSF53098">
    <property type="entry name" value="Ribonuclease H-like"/>
    <property type="match status" value="1"/>
</dbReference>
<dbReference type="Proteomes" id="UP000735302">
    <property type="component" value="Unassembled WGS sequence"/>
</dbReference>
<evidence type="ECO:0000313" key="3">
    <source>
        <dbReference type="Proteomes" id="UP000735302"/>
    </source>
</evidence>
<dbReference type="GO" id="GO:0003676">
    <property type="term" value="F:nucleic acid binding"/>
    <property type="evidence" value="ECO:0007669"/>
    <property type="project" value="InterPro"/>
</dbReference>
<organism evidence="2 3">
    <name type="scientific">Plakobranchus ocellatus</name>
    <dbReference type="NCBI Taxonomy" id="259542"/>
    <lineage>
        <taxon>Eukaryota</taxon>
        <taxon>Metazoa</taxon>
        <taxon>Spiralia</taxon>
        <taxon>Lophotrochozoa</taxon>
        <taxon>Mollusca</taxon>
        <taxon>Gastropoda</taxon>
        <taxon>Heterobranchia</taxon>
        <taxon>Euthyneura</taxon>
        <taxon>Panpulmonata</taxon>
        <taxon>Sacoglossa</taxon>
        <taxon>Placobranchoidea</taxon>
        <taxon>Plakobranchidae</taxon>
        <taxon>Plakobranchus</taxon>
    </lineage>
</organism>
<dbReference type="PROSITE" id="PS50879">
    <property type="entry name" value="RNASE_H_1"/>
    <property type="match status" value="1"/>
</dbReference>
<protein>
    <submittedName>
        <fullName evidence="2">Ribonuclease h1</fullName>
    </submittedName>
</protein>
<feature type="domain" description="RNase H type-1" evidence="1">
    <location>
        <begin position="1"/>
        <end position="29"/>
    </location>
</feature>